<dbReference type="GO" id="GO:0004674">
    <property type="term" value="F:protein serine/threonine kinase activity"/>
    <property type="evidence" value="ECO:0007669"/>
    <property type="project" value="UniProtKB-KW"/>
</dbReference>
<feature type="domain" description="Histidine kinase/HSP90-like ATPase" evidence="2">
    <location>
        <begin position="97"/>
        <end position="201"/>
    </location>
</feature>
<proteinExistence type="predicted"/>
<dbReference type="PANTHER" id="PTHR35526">
    <property type="entry name" value="ANTI-SIGMA-F FACTOR RSBW-RELATED"/>
    <property type="match status" value="1"/>
</dbReference>
<gene>
    <name evidence="3" type="ORF">AB5J52_20560</name>
</gene>
<dbReference type="InterPro" id="IPR003594">
    <property type="entry name" value="HATPase_dom"/>
</dbReference>
<evidence type="ECO:0000313" key="3">
    <source>
        <dbReference type="EMBL" id="XDQ44460.1"/>
    </source>
</evidence>
<keyword evidence="1" id="KW-0418">Kinase</keyword>
<dbReference type="InterPro" id="IPR050267">
    <property type="entry name" value="Anti-sigma-factor_SerPK"/>
</dbReference>
<keyword evidence="1" id="KW-0808">Transferase</keyword>
<dbReference type="Gene3D" id="3.30.565.10">
    <property type="entry name" value="Histidine kinase-like ATPase, C-terminal domain"/>
    <property type="match status" value="1"/>
</dbReference>
<name>A0AB39QM86_9ACTN</name>
<reference evidence="3" key="1">
    <citation type="submission" date="2024-07" db="EMBL/GenBank/DDBJ databases">
        <authorList>
            <person name="Yu S.T."/>
        </authorList>
    </citation>
    <scope>NUCLEOTIDE SEQUENCE</scope>
    <source>
        <strain evidence="3">R39</strain>
    </source>
</reference>
<dbReference type="Pfam" id="PF13581">
    <property type="entry name" value="HATPase_c_2"/>
    <property type="match status" value="1"/>
</dbReference>
<dbReference type="CDD" id="cd16936">
    <property type="entry name" value="HATPase_RsbW-like"/>
    <property type="match status" value="1"/>
</dbReference>
<organism evidence="3">
    <name type="scientific">Streptomyces sp. R39</name>
    <dbReference type="NCBI Taxonomy" id="3238631"/>
    <lineage>
        <taxon>Bacteria</taxon>
        <taxon>Bacillati</taxon>
        <taxon>Actinomycetota</taxon>
        <taxon>Actinomycetes</taxon>
        <taxon>Kitasatosporales</taxon>
        <taxon>Streptomycetaceae</taxon>
        <taxon>Streptomyces</taxon>
    </lineage>
</organism>
<keyword evidence="3" id="KW-0547">Nucleotide-binding</keyword>
<evidence type="ECO:0000256" key="1">
    <source>
        <dbReference type="ARBA" id="ARBA00022527"/>
    </source>
</evidence>
<dbReference type="EMBL" id="CP163441">
    <property type="protein sequence ID" value="XDQ44460.1"/>
    <property type="molecule type" value="Genomic_DNA"/>
</dbReference>
<keyword evidence="1" id="KW-0723">Serine/threonine-protein kinase</keyword>
<dbReference type="InterPro" id="IPR036890">
    <property type="entry name" value="HATPase_C_sf"/>
</dbReference>
<dbReference type="RefSeq" id="WP_369223369.1">
    <property type="nucleotide sequence ID" value="NZ_CP163441.1"/>
</dbReference>
<sequence length="214" mass="22228">MSSQFTPAPVPAPAPESAYDTTLCVEDLRDALAAHGITLPSLRVDLPSLAATYGPSPGLVALGNCNAATARRLAALLRVNGGVPYPPPLDLDLLAVPEAVPGLRRTVRRYLGAPCADAQLCVTELVANVVRHVGEGTPIRVRVARVAGACLRVEVSDADARARPVLRRAGADDETGRGLALLDAVALRWGVDHGAEGKTVWCELGQAEPGPGGR</sequence>
<dbReference type="GO" id="GO:0005524">
    <property type="term" value="F:ATP binding"/>
    <property type="evidence" value="ECO:0007669"/>
    <property type="project" value="UniProtKB-KW"/>
</dbReference>
<protein>
    <submittedName>
        <fullName evidence="3">ATP-binding protein</fullName>
    </submittedName>
</protein>
<accession>A0AB39QM86</accession>
<dbReference type="SUPFAM" id="SSF55874">
    <property type="entry name" value="ATPase domain of HSP90 chaperone/DNA topoisomerase II/histidine kinase"/>
    <property type="match status" value="1"/>
</dbReference>
<evidence type="ECO:0000259" key="2">
    <source>
        <dbReference type="Pfam" id="PF13581"/>
    </source>
</evidence>
<dbReference type="PANTHER" id="PTHR35526:SF3">
    <property type="entry name" value="ANTI-SIGMA-F FACTOR RSBW"/>
    <property type="match status" value="1"/>
</dbReference>
<dbReference type="AlphaFoldDB" id="A0AB39QM86"/>
<keyword evidence="3" id="KW-0067">ATP-binding</keyword>